<evidence type="ECO:0000259" key="1">
    <source>
        <dbReference type="Pfam" id="PF08719"/>
    </source>
</evidence>
<proteinExistence type="predicted"/>
<dbReference type="Proteomes" id="UP000831021">
    <property type="component" value="Segment"/>
</dbReference>
<evidence type="ECO:0000313" key="2">
    <source>
        <dbReference type="EMBL" id="UNY48750.1"/>
    </source>
</evidence>
<protein>
    <recommendedName>
        <fullName evidence="1">NADAR domain-containing protein</fullName>
    </recommendedName>
</protein>
<keyword evidence="3" id="KW-1185">Reference proteome</keyword>
<dbReference type="Pfam" id="PF08719">
    <property type="entry name" value="NADAR"/>
    <property type="match status" value="1"/>
</dbReference>
<sequence>MRETDKFVFFWGKEDIFSNFYFSPFRHQGLVFNWSEQAVMYRKAKLFGADRIAQAILKAESPDKCKALGRSRQIPFVEEVWVENRERIYKEVLLDKFSYSKAKQVILSTEDKTLVEASPYDKIWGIGLAANHPHAEMPSKWRGKNLLGKVLMEVRSELR</sequence>
<feature type="domain" description="NADAR" evidence="1">
    <location>
        <begin position="9"/>
        <end position="159"/>
    </location>
</feature>
<dbReference type="CDD" id="cd15457">
    <property type="entry name" value="NADAR"/>
    <property type="match status" value="1"/>
</dbReference>
<organism evidence="2 3">
    <name type="scientific">Bacillus phage FADO</name>
    <dbReference type="NCBI Taxonomy" id="2917160"/>
    <lineage>
        <taxon>Viruses</taxon>
        <taxon>Duplodnaviria</taxon>
        <taxon>Heunggongvirae</taxon>
        <taxon>Uroviricota</taxon>
        <taxon>Caudoviricetes</taxon>
        <taxon>Heleneionescovirinae</taxon>
        <taxon>Zhangjivirus</taxon>
        <taxon>Zhangjivirus fado</taxon>
    </lineage>
</organism>
<dbReference type="InterPro" id="IPR012816">
    <property type="entry name" value="NADAR"/>
</dbReference>
<dbReference type="SUPFAM" id="SSF143990">
    <property type="entry name" value="YbiA-like"/>
    <property type="match status" value="1"/>
</dbReference>
<dbReference type="EMBL" id="OM236516">
    <property type="protein sequence ID" value="UNY48750.1"/>
    <property type="molecule type" value="Genomic_DNA"/>
</dbReference>
<dbReference type="InterPro" id="IPR037238">
    <property type="entry name" value="YbiA-like_sf"/>
</dbReference>
<reference evidence="2 3" key="1">
    <citation type="submission" date="2022-01" db="EMBL/GenBank/DDBJ databases">
        <authorList>
            <person name="Stokar-Avihail A."/>
        </authorList>
    </citation>
    <scope>NUCLEOTIDE SEQUENCE [LARGE SCALE GENOMIC DNA]</scope>
</reference>
<name>A0AAE9G6D7_9CAUD</name>
<accession>A0AAE9G6D7</accession>
<dbReference type="Gene3D" id="1.10.357.40">
    <property type="entry name" value="YbiA-like"/>
    <property type="match status" value="1"/>
</dbReference>
<gene>
    <name evidence="2" type="ORF">fado_35</name>
</gene>
<dbReference type="NCBIfam" id="TIGR02464">
    <property type="entry name" value="ribofla_fusion"/>
    <property type="match status" value="1"/>
</dbReference>
<evidence type="ECO:0000313" key="3">
    <source>
        <dbReference type="Proteomes" id="UP000831021"/>
    </source>
</evidence>